<evidence type="ECO:0000256" key="12">
    <source>
        <dbReference type="ARBA" id="ARBA00024871"/>
    </source>
</evidence>
<keyword evidence="11" id="KW-0325">Glycoprotein</keyword>
<dbReference type="InParanoid" id="K1Q5T4"/>
<reference evidence="16" key="1">
    <citation type="journal article" date="2012" name="Nature">
        <title>The oyster genome reveals stress adaptation and complexity of shell formation.</title>
        <authorList>
            <person name="Zhang G."/>
            <person name="Fang X."/>
            <person name="Guo X."/>
            <person name="Li L."/>
            <person name="Luo R."/>
            <person name="Xu F."/>
            <person name="Yang P."/>
            <person name="Zhang L."/>
            <person name="Wang X."/>
            <person name="Qi H."/>
            <person name="Xiong Z."/>
            <person name="Que H."/>
            <person name="Xie Y."/>
            <person name="Holland P.W."/>
            <person name="Paps J."/>
            <person name="Zhu Y."/>
            <person name="Wu F."/>
            <person name="Chen Y."/>
            <person name="Wang J."/>
            <person name="Peng C."/>
            <person name="Meng J."/>
            <person name="Yang L."/>
            <person name="Liu J."/>
            <person name="Wen B."/>
            <person name="Zhang N."/>
            <person name="Huang Z."/>
            <person name="Zhu Q."/>
            <person name="Feng Y."/>
            <person name="Mount A."/>
            <person name="Hedgecock D."/>
            <person name="Xu Z."/>
            <person name="Liu Y."/>
            <person name="Domazet-Loso T."/>
            <person name="Du Y."/>
            <person name="Sun X."/>
            <person name="Zhang S."/>
            <person name="Liu B."/>
            <person name="Cheng P."/>
            <person name="Jiang X."/>
            <person name="Li J."/>
            <person name="Fan D."/>
            <person name="Wang W."/>
            <person name="Fu W."/>
            <person name="Wang T."/>
            <person name="Wang B."/>
            <person name="Zhang J."/>
            <person name="Peng Z."/>
            <person name="Li Y."/>
            <person name="Li N."/>
            <person name="Wang J."/>
            <person name="Chen M."/>
            <person name="He Y."/>
            <person name="Tan F."/>
            <person name="Song X."/>
            <person name="Zheng Q."/>
            <person name="Huang R."/>
            <person name="Yang H."/>
            <person name="Du X."/>
            <person name="Chen L."/>
            <person name="Yang M."/>
            <person name="Gaffney P.M."/>
            <person name="Wang S."/>
            <person name="Luo L."/>
            <person name="She Z."/>
            <person name="Ming Y."/>
            <person name="Huang W."/>
            <person name="Zhang S."/>
            <person name="Huang B."/>
            <person name="Zhang Y."/>
            <person name="Qu T."/>
            <person name="Ni P."/>
            <person name="Miao G."/>
            <person name="Wang J."/>
            <person name="Wang Q."/>
            <person name="Steinberg C.E."/>
            <person name="Wang H."/>
            <person name="Li N."/>
            <person name="Qian L."/>
            <person name="Zhang G."/>
            <person name="Li Y."/>
            <person name="Yang H."/>
            <person name="Liu X."/>
            <person name="Wang J."/>
            <person name="Yin Y."/>
            <person name="Wang J."/>
        </authorList>
    </citation>
    <scope>NUCLEOTIDE SEQUENCE [LARGE SCALE GENOMIC DNA]</scope>
    <source>
        <strain evidence="16">05x7-T-G4-1.051#20</strain>
    </source>
</reference>
<evidence type="ECO:0000256" key="3">
    <source>
        <dbReference type="ARBA" id="ARBA00005109"/>
    </source>
</evidence>
<dbReference type="PANTHER" id="PTHR43176:SF3">
    <property type="entry name" value="3-HYDROXYISOBUTYRYL-COA HYDROLASE, MITOCHONDRIAL"/>
    <property type="match status" value="1"/>
</dbReference>
<dbReference type="GO" id="GO:0030431">
    <property type="term" value="P:sleep"/>
    <property type="evidence" value="ECO:0007669"/>
    <property type="project" value="InterPro"/>
</dbReference>
<dbReference type="CDD" id="cd23595">
    <property type="entry name" value="TFP_LU_ECD_Qvr"/>
    <property type="match status" value="1"/>
</dbReference>
<dbReference type="GO" id="GO:0005739">
    <property type="term" value="C:mitochondrion"/>
    <property type="evidence" value="ECO:0007669"/>
    <property type="project" value="UniProtKB-SubCell"/>
</dbReference>
<dbReference type="InterPro" id="IPR029045">
    <property type="entry name" value="ClpP/crotonase-like_dom_sf"/>
</dbReference>
<name>K1Q5T4_MAGGI</name>
<dbReference type="FunFam" id="3.90.226.10:FF:000026">
    <property type="entry name" value="3-hydroxyisobutyryl-CoA hydrolase, mitochondrial"/>
    <property type="match status" value="1"/>
</dbReference>
<dbReference type="InterPro" id="IPR032259">
    <property type="entry name" value="HIBYL-CoA-H"/>
</dbReference>
<dbReference type="Pfam" id="PF16113">
    <property type="entry name" value="ECH_2"/>
    <property type="match status" value="1"/>
</dbReference>
<evidence type="ECO:0000256" key="1">
    <source>
        <dbReference type="ARBA" id="ARBA00001709"/>
    </source>
</evidence>
<feature type="domain" description="Enoyl-CoA hydratase/isomerase" evidence="15">
    <location>
        <begin position="79"/>
        <end position="386"/>
    </location>
</feature>
<evidence type="ECO:0000256" key="4">
    <source>
        <dbReference type="ARBA" id="ARBA00005254"/>
    </source>
</evidence>
<dbReference type="PANTHER" id="PTHR43176">
    <property type="entry name" value="3-HYDROXYISOBUTYRYL-COA HYDROLASE-RELATED"/>
    <property type="match status" value="1"/>
</dbReference>
<keyword evidence="9 16" id="KW-0378">Hydrolase</keyword>
<feature type="region of interest" description="Disordered" evidence="14">
    <location>
        <begin position="1"/>
        <end position="60"/>
    </location>
</feature>
<evidence type="ECO:0000256" key="5">
    <source>
        <dbReference type="ARBA" id="ARBA00011915"/>
    </source>
</evidence>
<evidence type="ECO:0000256" key="13">
    <source>
        <dbReference type="ARBA" id="ARBA00031181"/>
    </source>
</evidence>
<keyword evidence="10" id="KW-0496">Mitochondrion</keyword>
<evidence type="ECO:0000256" key="6">
    <source>
        <dbReference type="ARBA" id="ARBA00016714"/>
    </source>
</evidence>
<dbReference type="Gene3D" id="3.90.226.10">
    <property type="entry name" value="2-enoyl-CoA Hydratase, Chain A, domain 1"/>
    <property type="match status" value="1"/>
</dbReference>
<dbReference type="InterPro" id="IPR031424">
    <property type="entry name" value="QVR-like"/>
</dbReference>
<evidence type="ECO:0000256" key="10">
    <source>
        <dbReference type="ARBA" id="ARBA00023128"/>
    </source>
</evidence>
<keyword evidence="7" id="KW-0101">Branched-chain amino acid catabolism</keyword>
<comment type="function">
    <text evidence="12">Hydrolyzes 3-hydroxyisobutyryl-CoA (HIBYL-CoA), a saline catabolite. Has high activity toward isobutyryl-CoA. Could be an isobutyryl-CoA dehydrogenase that functions in valine catabolism. Also hydrolyzes 3-hydroxypropanoyl-CoA.</text>
</comment>
<evidence type="ECO:0000256" key="8">
    <source>
        <dbReference type="ARBA" id="ARBA00022729"/>
    </source>
</evidence>
<comment type="pathway">
    <text evidence="3">Amino-acid degradation; L-valine degradation.</text>
</comment>
<dbReference type="EMBL" id="JH816749">
    <property type="protein sequence ID" value="EKC26599.1"/>
    <property type="molecule type" value="Genomic_DNA"/>
</dbReference>
<dbReference type="EC" id="3.1.2.4" evidence="5"/>
<accession>K1Q5T4</accession>
<dbReference type="HOGENOM" id="CLU_531284_0_0_1"/>
<organism evidence="16">
    <name type="scientific">Magallana gigas</name>
    <name type="common">Pacific oyster</name>
    <name type="synonym">Crassostrea gigas</name>
    <dbReference type="NCBI Taxonomy" id="29159"/>
    <lineage>
        <taxon>Eukaryota</taxon>
        <taxon>Metazoa</taxon>
        <taxon>Spiralia</taxon>
        <taxon>Lophotrochozoa</taxon>
        <taxon>Mollusca</taxon>
        <taxon>Bivalvia</taxon>
        <taxon>Autobranchia</taxon>
        <taxon>Pteriomorphia</taxon>
        <taxon>Ostreida</taxon>
        <taxon>Ostreoidea</taxon>
        <taxon>Ostreidae</taxon>
        <taxon>Magallana</taxon>
    </lineage>
</organism>
<protein>
    <recommendedName>
        <fullName evidence="6">3-hydroxyisobutyryl-CoA hydrolase, mitochondrial</fullName>
        <ecNumber evidence="5">3.1.2.4</ecNumber>
    </recommendedName>
    <alternativeName>
        <fullName evidence="13">3-hydroxyisobutyryl-coenzyme A hydrolase</fullName>
    </alternativeName>
</protein>
<dbReference type="SUPFAM" id="SSF52096">
    <property type="entry name" value="ClpP/crotonase"/>
    <property type="match status" value="1"/>
</dbReference>
<evidence type="ECO:0000256" key="9">
    <source>
        <dbReference type="ARBA" id="ARBA00022801"/>
    </source>
</evidence>
<evidence type="ECO:0000256" key="11">
    <source>
        <dbReference type="ARBA" id="ARBA00023180"/>
    </source>
</evidence>
<dbReference type="GO" id="GO:0003860">
    <property type="term" value="F:3-hydroxyisobutyryl-CoA hydrolase activity"/>
    <property type="evidence" value="ECO:0007669"/>
    <property type="project" value="UniProtKB-EC"/>
</dbReference>
<feature type="compositionally biased region" description="Polar residues" evidence="14">
    <location>
        <begin position="40"/>
        <end position="50"/>
    </location>
</feature>
<evidence type="ECO:0000256" key="7">
    <source>
        <dbReference type="ARBA" id="ARBA00022456"/>
    </source>
</evidence>
<dbReference type="Pfam" id="PF17064">
    <property type="entry name" value="QVR"/>
    <property type="match status" value="1"/>
</dbReference>
<evidence type="ECO:0000259" key="15">
    <source>
        <dbReference type="Pfam" id="PF16113"/>
    </source>
</evidence>
<dbReference type="FunCoup" id="K1Q5T4">
    <property type="interactions" value="1286"/>
</dbReference>
<gene>
    <name evidence="16" type="ORF">CGI_10005358</name>
</gene>
<dbReference type="UniPathway" id="UPA00362"/>
<comment type="catalytic activity">
    <reaction evidence="1">
        <text>3-hydroxy-2-methylpropanoyl-CoA + H2O = 3-hydroxy-2-methylpropanoate + CoA + H(+)</text>
        <dbReference type="Rhea" id="RHEA:20888"/>
        <dbReference type="ChEBI" id="CHEBI:11805"/>
        <dbReference type="ChEBI" id="CHEBI:15377"/>
        <dbReference type="ChEBI" id="CHEBI:15378"/>
        <dbReference type="ChEBI" id="CHEBI:57287"/>
        <dbReference type="ChEBI" id="CHEBI:57340"/>
        <dbReference type="EC" id="3.1.2.4"/>
    </reaction>
</comment>
<keyword evidence="8" id="KW-0732">Signal</keyword>
<dbReference type="CDD" id="cd06558">
    <property type="entry name" value="crotonase-like"/>
    <property type="match status" value="1"/>
</dbReference>
<evidence type="ECO:0000256" key="2">
    <source>
        <dbReference type="ARBA" id="ARBA00004173"/>
    </source>
</evidence>
<proteinExistence type="inferred from homology"/>
<dbReference type="InterPro" id="IPR045004">
    <property type="entry name" value="ECH_dom"/>
</dbReference>
<comment type="subcellular location">
    <subcellularLocation>
        <location evidence="2">Mitochondrion</location>
    </subcellularLocation>
</comment>
<dbReference type="GO" id="GO:0032222">
    <property type="term" value="P:regulation of synaptic transmission, cholinergic"/>
    <property type="evidence" value="ECO:0007669"/>
    <property type="project" value="InterPro"/>
</dbReference>
<dbReference type="NCBIfam" id="NF004127">
    <property type="entry name" value="PRK05617.1"/>
    <property type="match status" value="1"/>
</dbReference>
<feature type="compositionally biased region" description="Basic and acidic residues" evidence="14">
    <location>
        <begin position="9"/>
        <end position="21"/>
    </location>
</feature>
<sequence length="513" mass="57315">MCEIGKSACDGRLREGERGGRNYDTNSNQQHRKQSEGSTKKWSLIQTGSSNKDEKMTSSYNFSTSAPDDVILETIDTKGVITLNRPKVLNSLNLSMIRKIHPQLTAWENEPLTTMVIIKGAGDKAFCAGGDIRAVTEAGKVGDRLSQDFFKEEYMLNNKIGTYEIPYVALIDGITMGGGVGLSVHGMFRVATERTLFAMPETAIGLFPDVGGGYFLPRLGGKLGVYLALSGFRLKGRDVLKAGVATHFVQSDKLADLEKSLLAMENARAHDIGEILDKYQSMSTDIPDTDFVLEPHIEEIDRLFNGDTVEEIVHNLKMEGSEWAKKQLDTLSKMSPTSMKITLRQILEAETMTLQDVLVMEYRLSQHCVEDHDFYEGVRALLITIDLNRAQDEECEGYMKPLYCYECQTSSDDPNYCSDPFNATMLAQNVSICEGHCVKWVRQPRPGEMTYVRTCSTRLNLKLMINIVCIEESRPSSGLLCFCKEPRCNSSAKMQLSVLAFICAFIVILREKT</sequence>
<comment type="similarity">
    <text evidence="4">Belongs to the enoyl-CoA hydratase/isomerase family.</text>
</comment>
<dbReference type="GO" id="GO:0006574">
    <property type="term" value="P:L-valine catabolic process"/>
    <property type="evidence" value="ECO:0007669"/>
    <property type="project" value="UniProtKB-UniPathway"/>
</dbReference>
<evidence type="ECO:0000256" key="14">
    <source>
        <dbReference type="SAM" id="MobiDB-lite"/>
    </source>
</evidence>
<dbReference type="AlphaFoldDB" id="K1Q5T4"/>
<evidence type="ECO:0000313" key="16">
    <source>
        <dbReference type="EMBL" id="EKC26599.1"/>
    </source>
</evidence>